<evidence type="ECO:0000313" key="4">
    <source>
        <dbReference type="Proteomes" id="UP000650467"/>
    </source>
</evidence>
<gene>
    <name evidence="3" type="ORF">HXX76_009547</name>
</gene>
<comment type="caution">
    <text evidence="3">The sequence shown here is derived from an EMBL/GenBank/DDBJ whole genome shotgun (WGS) entry which is preliminary data.</text>
</comment>
<dbReference type="AlphaFoldDB" id="A0A835VZE4"/>
<feature type="transmembrane region" description="Helical" evidence="1">
    <location>
        <begin position="223"/>
        <end position="242"/>
    </location>
</feature>
<dbReference type="Proteomes" id="UP000650467">
    <property type="component" value="Unassembled WGS sequence"/>
</dbReference>
<keyword evidence="2" id="KW-0732">Signal</keyword>
<keyword evidence="1" id="KW-1133">Transmembrane helix</keyword>
<evidence type="ECO:0000313" key="3">
    <source>
        <dbReference type="EMBL" id="KAG2431533.1"/>
    </source>
</evidence>
<proteinExistence type="predicted"/>
<feature type="signal peptide" evidence="2">
    <location>
        <begin position="1"/>
        <end position="22"/>
    </location>
</feature>
<accession>A0A835VZE4</accession>
<evidence type="ECO:0000256" key="2">
    <source>
        <dbReference type="SAM" id="SignalP"/>
    </source>
</evidence>
<protein>
    <submittedName>
        <fullName evidence="3">Uncharacterized protein</fullName>
    </submittedName>
</protein>
<dbReference type="EMBL" id="JAEHOC010000024">
    <property type="protein sequence ID" value="KAG2431533.1"/>
    <property type="molecule type" value="Genomic_DNA"/>
</dbReference>
<keyword evidence="1" id="KW-0812">Transmembrane</keyword>
<reference evidence="3" key="1">
    <citation type="journal article" date="2020" name="bioRxiv">
        <title>Comparative genomics of Chlamydomonas.</title>
        <authorList>
            <person name="Craig R.J."/>
            <person name="Hasan A.R."/>
            <person name="Ness R.W."/>
            <person name="Keightley P.D."/>
        </authorList>
    </citation>
    <scope>NUCLEOTIDE SEQUENCE</scope>
    <source>
        <strain evidence="3">SAG 7.73</strain>
    </source>
</reference>
<organism evidence="3 4">
    <name type="scientific">Chlamydomonas incerta</name>
    <dbReference type="NCBI Taxonomy" id="51695"/>
    <lineage>
        <taxon>Eukaryota</taxon>
        <taxon>Viridiplantae</taxon>
        <taxon>Chlorophyta</taxon>
        <taxon>core chlorophytes</taxon>
        <taxon>Chlorophyceae</taxon>
        <taxon>CS clade</taxon>
        <taxon>Chlamydomonadales</taxon>
        <taxon>Chlamydomonadaceae</taxon>
        <taxon>Chlamydomonas</taxon>
    </lineage>
</organism>
<keyword evidence="4" id="KW-1185">Reference proteome</keyword>
<keyword evidence="1" id="KW-0472">Membrane</keyword>
<evidence type="ECO:0000256" key="1">
    <source>
        <dbReference type="SAM" id="Phobius"/>
    </source>
</evidence>
<dbReference type="OrthoDB" id="2015470at2759"/>
<name>A0A835VZE4_CHLIN</name>
<sequence>MKVYALLLAFAAFLLAAPGANSLAGEDMPSAPTPTSPKYSPDLANFTAQWAIAMQRRDSLDEAWRLHACNATVQGAKCNYPPLVGQTDSQVKIIFTRRNASAGPLRTWKGGVPTTIKVRLDYGASVQVDRGWRKKNQAWPGHGWHAKWTVTTMPYNETGGEAVWDLQTADEVTDAILYPEVCVICTFPDGSTDYCQCDRRNGATNYLSVETIVADSITPTMRAAAIALSVFSPLFLIFYATADTIYFRTTGKSLRIGHI</sequence>
<feature type="chain" id="PRO_5032795364" evidence="2">
    <location>
        <begin position="23"/>
        <end position="259"/>
    </location>
</feature>